<name>A0AAU9IVD0_9CILI</name>
<gene>
    <name evidence="3" type="ORF">BSTOLATCC_MIC15550</name>
</gene>
<sequence length="297" mass="34985">MSGWMTGIRKLADNLGVSESHQNQEIDDLRRQLSHSEEKYMKLKEEYSQLLFKLQNSGQGNALESLELAYKRLQKQINELNVLVSFERSSMYKEFEKKELEILKKHEECEIRQRQLDMENEKIKEKYMMLGLSEENLENSELIKRNIELQLQLDEANEKIRKISNENTNLKISVSNMKNKIIDEVKPNLIRISVDVKNLRREASEELRIFGEYFTSQMNRVATEAKFLQDSLQEAENSKKQNQYLSRSLTKPEERTLENQPKRFFNQFPKKKTPVAQKTEDIDLEEILGSSIPKSMS</sequence>
<evidence type="ECO:0000256" key="2">
    <source>
        <dbReference type="SAM" id="MobiDB-lite"/>
    </source>
</evidence>
<feature type="compositionally biased region" description="Polar residues" evidence="2">
    <location>
        <begin position="238"/>
        <end position="249"/>
    </location>
</feature>
<comment type="caution">
    <text evidence="3">The sequence shown here is derived from an EMBL/GenBank/DDBJ whole genome shotgun (WGS) entry which is preliminary data.</text>
</comment>
<feature type="compositionally biased region" description="Basic and acidic residues" evidence="2">
    <location>
        <begin position="250"/>
        <end position="261"/>
    </location>
</feature>
<keyword evidence="1" id="KW-0175">Coiled coil</keyword>
<dbReference type="EMBL" id="CAJZBQ010000015">
    <property type="protein sequence ID" value="CAG9316109.1"/>
    <property type="molecule type" value="Genomic_DNA"/>
</dbReference>
<evidence type="ECO:0000256" key="1">
    <source>
        <dbReference type="SAM" id="Coils"/>
    </source>
</evidence>
<evidence type="ECO:0000313" key="3">
    <source>
        <dbReference type="EMBL" id="CAG9316109.1"/>
    </source>
</evidence>
<feature type="region of interest" description="Disordered" evidence="2">
    <location>
        <begin position="238"/>
        <end position="265"/>
    </location>
</feature>
<reference evidence="3" key="1">
    <citation type="submission" date="2021-09" db="EMBL/GenBank/DDBJ databases">
        <authorList>
            <consortium name="AG Swart"/>
            <person name="Singh M."/>
            <person name="Singh A."/>
            <person name="Seah K."/>
            <person name="Emmerich C."/>
        </authorList>
    </citation>
    <scope>NUCLEOTIDE SEQUENCE</scope>
    <source>
        <strain evidence="3">ATCC30299</strain>
    </source>
</reference>
<protein>
    <submittedName>
        <fullName evidence="3">Uncharacterized protein</fullName>
    </submittedName>
</protein>
<dbReference type="AlphaFoldDB" id="A0AAU9IVD0"/>
<keyword evidence="4" id="KW-1185">Reference proteome</keyword>
<dbReference type="Proteomes" id="UP001162131">
    <property type="component" value="Unassembled WGS sequence"/>
</dbReference>
<evidence type="ECO:0000313" key="4">
    <source>
        <dbReference type="Proteomes" id="UP001162131"/>
    </source>
</evidence>
<feature type="coiled-coil region" evidence="1">
    <location>
        <begin position="19"/>
        <end position="180"/>
    </location>
</feature>
<accession>A0AAU9IVD0</accession>
<proteinExistence type="predicted"/>
<organism evidence="3 4">
    <name type="scientific">Blepharisma stoltei</name>
    <dbReference type="NCBI Taxonomy" id="1481888"/>
    <lineage>
        <taxon>Eukaryota</taxon>
        <taxon>Sar</taxon>
        <taxon>Alveolata</taxon>
        <taxon>Ciliophora</taxon>
        <taxon>Postciliodesmatophora</taxon>
        <taxon>Heterotrichea</taxon>
        <taxon>Heterotrichida</taxon>
        <taxon>Blepharismidae</taxon>
        <taxon>Blepharisma</taxon>
    </lineage>
</organism>